<evidence type="ECO:0000313" key="4">
    <source>
        <dbReference type="Proteomes" id="UP000076420"/>
    </source>
</evidence>
<evidence type="ECO:0000313" key="3">
    <source>
        <dbReference type="EnsemblMetazoa" id="BGLB021958-PA"/>
    </source>
</evidence>
<dbReference type="Proteomes" id="UP000076420">
    <property type="component" value="Unassembled WGS sequence"/>
</dbReference>
<organism evidence="3 4">
    <name type="scientific">Biomphalaria glabrata</name>
    <name type="common">Bloodfluke planorb</name>
    <name type="synonym">Freshwater snail</name>
    <dbReference type="NCBI Taxonomy" id="6526"/>
    <lineage>
        <taxon>Eukaryota</taxon>
        <taxon>Metazoa</taxon>
        <taxon>Spiralia</taxon>
        <taxon>Lophotrochozoa</taxon>
        <taxon>Mollusca</taxon>
        <taxon>Gastropoda</taxon>
        <taxon>Heterobranchia</taxon>
        <taxon>Euthyneura</taxon>
        <taxon>Panpulmonata</taxon>
        <taxon>Hygrophila</taxon>
        <taxon>Lymnaeoidea</taxon>
        <taxon>Planorbidae</taxon>
        <taxon>Biomphalaria</taxon>
    </lineage>
</organism>
<feature type="signal peptide" evidence="2">
    <location>
        <begin position="1"/>
        <end position="18"/>
    </location>
</feature>
<dbReference type="AlphaFoldDB" id="A0A2C9KP95"/>
<evidence type="ECO:0000256" key="2">
    <source>
        <dbReference type="SAM" id="SignalP"/>
    </source>
</evidence>
<dbReference type="VEuPathDB" id="VectorBase:BGLB021958"/>
<accession>A0A2C9KP95</accession>
<proteinExistence type="predicted"/>
<name>A0A2C9KP95_BIOGL</name>
<sequence>MFFKVGYLLLVGVYCVSGQAVSAETDNASVETNSAPDDEGGNSKVNDFKESLNNLQNKILLNKAAKLKTAAKLANAVPPVAGALGRDVQKAENVFNTNEKRLWLVRKDAENQEEPLNSNEKRLWFVRKDAENQENPLNTNEKRLWFVRKSNLEEPLNSNEKRL</sequence>
<gene>
    <name evidence="3" type="primary">106053929</name>
</gene>
<feature type="region of interest" description="Disordered" evidence="1">
    <location>
        <begin position="25"/>
        <end position="46"/>
    </location>
</feature>
<keyword evidence="2" id="KW-0732">Signal</keyword>
<dbReference type="EnsemblMetazoa" id="BGLB021958-RA">
    <property type="protein sequence ID" value="BGLB021958-PA"/>
    <property type="gene ID" value="BGLB021958"/>
</dbReference>
<reference evidence="3" key="1">
    <citation type="submission" date="2020-05" db="UniProtKB">
        <authorList>
            <consortium name="EnsemblMetazoa"/>
        </authorList>
    </citation>
    <scope>IDENTIFICATION</scope>
    <source>
        <strain evidence="3">BB02</strain>
    </source>
</reference>
<dbReference type="KEGG" id="bgt:106053929"/>
<protein>
    <submittedName>
        <fullName evidence="3">Uncharacterized protein</fullName>
    </submittedName>
</protein>
<dbReference type="VEuPathDB" id="VectorBase:BGLAX_052065"/>
<evidence type="ECO:0000256" key="1">
    <source>
        <dbReference type="SAM" id="MobiDB-lite"/>
    </source>
</evidence>
<feature type="chain" id="PRO_5012745158" evidence="2">
    <location>
        <begin position="19"/>
        <end position="163"/>
    </location>
</feature>
<feature type="compositionally biased region" description="Polar residues" evidence="1">
    <location>
        <begin position="25"/>
        <end position="35"/>
    </location>
</feature>